<comment type="caution">
    <text evidence="1">The sequence shown here is derived from an EMBL/GenBank/DDBJ whole genome shotgun (WGS) entry which is preliminary data.</text>
</comment>
<organism evidence="1 2">
    <name type="scientific">Monilinia fructicola</name>
    <name type="common">Brown rot fungus</name>
    <name type="synonym">Ciboria fructicola</name>
    <dbReference type="NCBI Taxonomy" id="38448"/>
    <lineage>
        <taxon>Eukaryota</taxon>
        <taxon>Fungi</taxon>
        <taxon>Dikarya</taxon>
        <taxon>Ascomycota</taxon>
        <taxon>Pezizomycotina</taxon>
        <taxon>Leotiomycetes</taxon>
        <taxon>Helotiales</taxon>
        <taxon>Sclerotiniaceae</taxon>
        <taxon>Monilinia</taxon>
    </lineage>
</organism>
<dbReference type="Proteomes" id="UP000322873">
    <property type="component" value="Unassembled WGS sequence"/>
</dbReference>
<reference evidence="1 2" key="1">
    <citation type="submission" date="2019-06" db="EMBL/GenBank/DDBJ databases">
        <title>Genome Sequence of the Brown Rot Fungal Pathogen Monilinia fructicola.</title>
        <authorList>
            <person name="De Miccolis Angelini R.M."/>
            <person name="Landi L."/>
            <person name="Abate D."/>
            <person name="Pollastro S."/>
            <person name="Romanazzi G."/>
            <person name="Faretra F."/>
        </authorList>
    </citation>
    <scope>NUCLEOTIDE SEQUENCE [LARGE SCALE GENOMIC DNA]</scope>
    <source>
        <strain evidence="1 2">Mfrc123</strain>
    </source>
</reference>
<gene>
    <name evidence="1" type="ORF">EYC84_009527</name>
</gene>
<evidence type="ECO:0000313" key="2">
    <source>
        <dbReference type="Proteomes" id="UP000322873"/>
    </source>
</evidence>
<evidence type="ECO:0000313" key="1">
    <source>
        <dbReference type="EMBL" id="KAA8565678.1"/>
    </source>
</evidence>
<keyword evidence="2" id="KW-1185">Reference proteome</keyword>
<name>A0A5M9J7V1_MONFR</name>
<sequence>MVACVGWLVGYLKITLPRPSSSFPPLYHLQWATPSNFMSPHIHLNFLKMIILRAQYVDILGLWFLHPHHHFRIVITTIHKRHRKRTFQSSALKLQNTNSHDFPTNISQKERVSSACNIINTFAHESPTTRCIIRIHFS</sequence>
<protein>
    <submittedName>
        <fullName evidence="1">Uncharacterized protein</fullName>
    </submittedName>
</protein>
<accession>A0A5M9J7V1</accession>
<proteinExistence type="predicted"/>
<dbReference type="AlphaFoldDB" id="A0A5M9J7V1"/>
<dbReference type="EMBL" id="VICG01000013">
    <property type="protein sequence ID" value="KAA8565678.1"/>
    <property type="molecule type" value="Genomic_DNA"/>
</dbReference>